<evidence type="ECO:0008006" key="4">
    <source>
        <dbReference type="Google" id="ProtNLM"/>
    </source>
</evidence>
<dbReference type="AlphaFoldDB" id="A0A1F7SMU0"/>
<comment type="caution">
    <text evidence="2">The sequence shown here is derived from an EMBL/GenBank/DDBJ whole genome shotgun (WGS) entry which is preliminary data.</text>
</comment>
<keyword evidence="1" id="KW-0472">Membrane</keyword>
<name>A0A1F7SMU0_9BACT</name>
<proteinExistence type="predicted"/>
<organism evidence="2 3">
    <name type="scientific">Candidatus Schekmanbacteria bacterium RIFCSPLOWO2_12_FULL_38_15</name>
    <dbReference type="NCBI Taxonomy" id="1817883"/>
    <lineage>
        <taxon>Bacteria</taxon>
        <taxon>Candidatus Schekmaniibacteriota</taxon>
    </lineage>
</organism>
<dbReference type="Pfam" id="PF03613">
    <property type="entry name" value="EIID-AGA"/>
    <property type="match status" value="1"/>
</dbReference>
<dbReference type="InterPro" id="IPR050303">
    <property type="entry name" value="GatZ_KbaZ_carbometab"/>
</dbReference>
<dbReference type="GO" id="GO:0009401">
    <property type="term" value="P:phosphoenolpyruvate-dependent sugar phosphotransferase system"/>
    <property type="evidence" value="ECO:0007669"/>
    <property type="project" value="InterPro"/>
</dbReference>
<feature type="transmembrane region" description="Helical" evidence="1">
    <location>
        <begin position="211"/>
        <end position="229"/>
    </location>
</feature>
<feature type="transmembrane region" description="Helical" evidence="1">
    <location>
        <begin position="236"/>
        <end position="253"/>
    </location>
</feature>
<evidence type="ECO:0000256" key="1">
    <source>
        <dbReference type="SAM" id="Phobius"/>
    </source>
</evidence>
<accession>A0A1F7SMU0</accession>
<protein>
    <recommendedName>
        <fullName evidence="4">PTS mannose transporter subunit IID</fullName>
    </recommendedName>
</protein>
<evidence type="ECO:0000313" key="3">
    <source>
        <dbReference type="Proteomes" id="UP000178082"/>
    </source>
</evidence>
<gene>
    <name evidence="2" type="ORF">A3G31_02490</name>
</gene>
<reference evidence="2 3" key="1">
    <citation type="journal article" date="2016" name="Nat. Commun.">
        <title>Thousands of microbial genomes shed light on interconnected biogeochemical processes in an aquifer system.</title>
        <authorList>
            <person name="Anantharaman K."/>
            <person name="Brown C.T."/>
            <person name="Hug L.A."/>
            <person name="Sharon I."/>
            <person name="Castelle C.J."/>
            <person name="Probst A.J."/>
            <person name="Thomas B.C."/>
            <person name="Singh A."/>
            <person name="Wilkins M.J."/>
            <person name="Karaoz U."/>
            <person name="Brodie E.L."/>
            <person name="Williams K.H."/>
            <person name="Hubbard S.S."/>
            <person name="Banfield J.F."/>
        </authorList>
    </citation>
    <scope>NUCLEOTIDE SEQUENCE [LARGE SCALE GENOMIC DNA]</scope>
</reference>
<sequence length="254" mass="28601">MTMKKKLSKFTLLRAAFNSFYIQASWNFERMQALGFVHCLSRAVRTLYDDPSMVKKSLLHHLEFFNTNPYLASTIVGVVLNLEEKHLENKNTDIDSGAIKARLMGPFGAIGDSLFWATFRPLAAIIGTFLAFNGIKAAPVYFLIIYNIPTQAIRFVGLFKGYQFGLEVVDKIKKLNLNLYMSKMKGFSCFLLGLFLGTYILSSSFHLKNMWAPANVVLGIILVNAFMLALRKKVPLVALIYILTIICIGIGYMN</sequence>
<feature type="transmembrane region" description="Helical" evidence="1">
    <location>
        <begin position="122"/>
        <end position="144"/>
    </location>
</feature>
<dbReference type="EMBL" id="MGDI01000004">
    <property type="protein sequence ID" value="OGL55089.1"/>
    <property type="molecule type" value="Genomic_DNA"/>
</dbReference>
<dbReference type="GO" id="GO:0005886">
    <property type="term" value="C:plasma membrane"/>
    <property type="evidence" value="ECO:0007669"/>
    <property type="project" value="TreeGrafter"/>
</dbReference>
<evidence type="ECO:0000313" key="2">
    <source>
        <dbReference type="EMBL" id="OGL55089.1"/>
    </source>
</evidence>
<dbReference type="Proteomes" id="UP000178082">
    <property type="component" value="Unassembled WGS sequence"/>
</dbReference>
<dbReference type="STRING" id="1817883.A3G31_02490"/>
<keyword evidence="1" id="KW-1133">Transmembrane helix</keyword>
<dbReference type="PROSITE" id="PS51108">
    <property type="entry name" value="PTS_EIID"/>
    <property type="match status" value="1"/>
</dbReference>
<feature type="transmembrane region" description="Helical" evidence="1">
    <location>
        <begin position="187"/>
        <end position="205"/>
    </location>
</feature>
<dbReference type="PANTHER" id="PTHR32502:SF23">
    <property type="entry name" value="TRANSPORT PROTEIN, PTS SYSTEM"/>
    <property type="match status" value="1"/>
</dbReference>
<keyword evidence="1" id="KW-0812">Transmembrane</keyword>
<dbReference type="PANTHER" id="PTHR32502">
    <property type="entry name" value="N-ACETYLGALACTOSAMINE PERMEASE II COMPONENT-RELATED"/>
    <property type="match status" value="1"/>
</dbReference>
<dbReference type="InterPro" id="IPR004704">
    <property type="entry name" value="PTS_IID_man"/>
</dbReference>